<dbReference type="InterPro" id="IPR050505">
    <property type="entry name" value="WDR55/POC1"/>
</dbReference>
<dbReference type="InterPro" id="IPR027417">
    <property type="entry name" value="P-loop_NTPase"/>
</dbReference>
<organism evidence="5 6">
    <name type="scientific">Rhizoctonia solani</name>
    <dbReference type="NCBI Taxonomy" id="456999"/>
    <lineage>
        <taxon>Eukaryota</taxon>
        <taxon>Fungi</taxon>
        <taxon>Dikarya</taxon>
        <taxon>Basidiomycota</taxon>
        <taxon>Agaricomycotina</taxon>
        <taxon>Agaricomycetes</taxon>
        <taxon>Cantharellales</taxon>
        <taxon>Ceratobasidiaceae</taxon>
        <taxon>Rhizoctonia</taxon>
    </lineage>
</organism>
<dbReference type="PANTHER" id="PTHR44019">
    <property type="entry name" value="WD REPEAT-CONTAINING PROTEIN 55"/>
    <property type="match status" value="1"/>
</dbReference>
<reference evidence="5" key="1">
    <citation type="submission" date="2021-01" db="EMBL/GenBank/DDBJ databases">
        <authorList>
            <person name="Kaushik A."/>
        </authorList>
    </citation>
    <scope>NUCLEOTIDE SEQUENCE</scope>
    <source>
        <strain evidence="5">AG6-10EEA</strain>
    </source>
</reference>
<dbReference type="InterPro" id="IPR015943">
    <property type="entry name" value="WD40/YVTN_repeat-like_dom_sf"/>
</dbReference>
<dbReference type="InterPro" id="IPR036322">
    <property type="entry name" value="WD40_repeat_dom_sf"/>
</dbReference>
<feature type="repeat" description="WD" evidence="3">
    <location>
        <begin position="1331"/>
        <end position="1365"/>
    </location>
</feature>
<dbReference type="Gene3D" id="3.40.50.300">
    <property type="entry name" value="P-loop containing nucleotide triphosphate hydrolases"/>
    <property type="match status" value="1"/>
</dbReference>
<feature type="repeat" description="WD" evidence="3">
    <location>
        <begin position="949"/>
        <end position="981"/>
    </location>
</feature>
<dbReference type="Pfam" id="PF00400">
    <property type="entry name" value="WD40"/>
    <property type="match status" value="9"/>
</dbReference>
<dbReference type="PANTHER" id="PTHR44019:SF8">
    <property type="entry name" value="POC1 CENTRIOLAR PROTEIN HOMOLOG"/>
    <property type="match status" value="1"/>
</dbReference>
<feature type="repeat" description="WD" evidence="3">
    <location>
        <begin position="985"/>
        <end position="1017"/>
    </location>
</feature>
<evidence type="ECO:0000313" key="6">
    <source>
        <dbReference type="Proteomes" id="UP000663853"/>
    </source>
</evidence>
<name>A0A8H3DH38_9AGAM</name>
<gene>
    <name evidence="5" type="ORF">RDB_LOCUS167337</name>
</gene>
<feature type="domain" description="Nephrocystin 3-like N-terminal" evidence="4">
    <location>
        <begin position="225"/>
        <end position="380"/>
    </location>
</feature>
<feature type="repeat" description="WD" evidence="3">
    <location>
        <begin position="1070"/>
        <end position="1111"/>
    </location>
</feature>
<keyword evidence="1 3" id="KW-0853">WD repeat</keyword>
<dbReference type="PROSITE" id="PS50082">
    <property type="entry name" value="WD_REPEATS_2"/>
    <property type="match status" value="9"/>
</dbReference>
<dbReference type="EMBL" id="CAJMXA010003997">
    <property type="protein sequence ID" value="CAE6530672.1"/>
    <property type="molecule type" value="Genomic_DNA"/>
</dbReference>
<dbReference type="InterPro" id="IPR019775">
    <property type="entry name" value="WD40_repeat_CS"/>
</dbReference>
<dbReference type="Proteomes" id="UP000663853">
    <property type="component" value="Unassembled WGS sequence"/>
</dbReference>
<evidence type="ECO:0000256" key="3">
    <source>
        <dbReference type="PROSITE-ProRule" id="PRU00221"/>
    </source>
</evidence>
<dbReference type="Gene3D" id="2.130.10.10">
    <property type="entry name" value="YVTN repeat-like/Quinoprotein amine dehydrogenase"/>
    <property type="match status" value="4"/>
</dbReference>
<feature type="repeat" description="WD" evidence="3">
    <location>
        <begin position="810"/>
        <end position="846"/>
    </location>
</feature>
<proteinExistence type="predicted"/>
<feature type="repeat" description="WD" evidence="3">
    <location>
        <begin position="896"/>
        <end position="937"/>
    </location>
</feature>
<dbReference type="PROSITE" id="PS00678">
    <property type="entry name" value="WD_REPEATS_1"/>
    <property type="match status" value="2"/>
</dbReference>
<accession>A0A8H3DH38</accession>
<feature type="repeat" description="WD" evidence="3">
    <location>
        <begin position="853"/>
        <end position="894"/>
    </location>
</feature>
<dbReference type="Pfam" id="PF24883">
    <property type="entry name" value="NPHP3_N"/>
    <property type="match status" value="1"/>
</dbReference>
<dbReference type="InterPro" id="IPR001680">
    <property type="entry name" value="WD40_rpt"/>
</dbReference>
<comment type="caution">
    <text evidence="5">The sequence shown here is derived from an EMBL/GenBank/DDBJ whole genome shotgun (WGS) entry which is preliminary data.</text>
</comment>
<dbReference type="CDD" id="cd00200">
    <property type="entry name" value="WD40"/>
    <property type="match status" value="2"/>
</dbReference>
<dbReference type="InterPro" id="IPR011047">
    <property type="entry name" value="Quinoprotein_ADH-like_sf"/>
</dbReference>
<evidence type="ECO:0000256" key="2">
    <source>
        <dbReference type="ARBA" id="ARBA00022737"/>
    </source>
</evidence>
<keyword evidence="2" id="KW-0677">Repeat</keyword>
<protein>
    <recommendedName>
        <fullName evidence="4">Nephrocystin 3-like N-terminal domain-containing protein</fullName>
    </recommendedName>
</protein>
<dbReference type="PRINTS" id="PR00320">
    <property type="entry name" value="GPROTEINBRPT"/>
</dbReference>
<dbReference type="SUPFAM" id="SSF52540">
    <property type="entry name" value="P-loop containing nucleoside triphosphate hydrolases"/>
    <property type="match status" value="1"/>
</dbReference>
<evidence type="ECO:0000313" key="5">
    <source>
        <dbReference type="EMBL" id="CAE6530672.1"/>
    </source>
</evidence>
<evidence type="ECO:0000256" key="1">
    <source>
        <dbReference type="ARBA" id="ARBA00022574"/>
    </source>
</evidence>
<dbReference type="SUPFAM" id="SSF50978">
    <property type="entry name" value="WD40 repeat-like"/>
    <property type="match status" value="1"/>
</dbReference>
<dbReference type="SMART" id="SM00320">
    <property type="entry name" value="WD40"/>
    <property type="match status" value="12"/>
</dbReference>
<sequence>MPLRDRLRKFKIEVKSRVFQADESNGANTETGKLSSISPSDTFHNWTYLKLFLKTLEKAPRPFYPLKTAVAELVQCIDIYENVLHKRKEYEILYDELERLFQSLQIFCTQNTPPAITTATEALSIQNEIAGIRQQGSKGKLRGYLEAGRDADAVLERYRRIQGHLQRISLNSDMSVWRIVDEIATEIRLKYLLPSLSSCYNSAQAVELKRGPCTGGTRVDVLNRILSWVEASSSGSIYWMNGMAGTGKTTIAYSLCEELDASCKLAASFFCSRLLPECRDVNLIIPSIAYQLARSSHPFRFVLSRVLEQDPDVHTRLPHLQFDALISKPLLEIQGTLPDTFVVVVDALDECENKESTSRILDVLLTKSLDLPVRFVVSSRPEPEIRDEMEKQNDRAESRVVLHELDKDIVQADIETYLRSALAQIQPTEAELAILVERAGILFIYAATVVRYIGHDKFHRNPRTRLANILELSGASENKHKEIDELYVIILRAALDDPSLDNNERGDMRRVLHSVICAQEPLTINALSNLLIMNADRVRAALRPLRSVLHISGANELVTTLHASFSDYILDFSRSKQYYCDSRVHNQTLSRCCFNLFRDIRQFNICNLESSYKSDDEVEGLEERVKSAISMELSYASRYWAVHLHSTIGSPDLISELEEFLSIRLLVWMEVMSLKGCVGAMPRAIRQIENWEAERSTDLNALIHDAWRFTSTFALGAVSDSTPHIYVSMLPFWPESSPVAKCYAKFTRRVIQAEGTAIEQRQHALLATWNLGGPVFSPVFSPDGTQIAVGVGNDLLLLNSSTGRALLPPFKGHYSHISSVQFAPDCTRIASGSFDKTIRVWSTQNGGLTLGPLGGYLDYPSSISFSPDGSRIVSGSGYGNIYIWDACNGERLLDLSTGHINAIKSVKYSPDGCSIVSCSEHKHVLIWDALEGQVRRVLSSDSTSYSFISADISPDGIRIASGSDNGSVHIWDYGTGSVVLGPLIAPGAKASLTLVSFSPDGLHLVSGSADGTICLWDTWSGDLSLGPLEGHTSYIVSASFSPDGAYFICGSGDTLCLWDAQITNSVPTPLEGHTDSVASVGFSPDGSRILSSSNDRTICVWDAESGELILGPLEQNVNEWVQLAFLPDGTHIISSVKHGIVLLDAQTGDVVLKTLQQFKPIESVGFSSDGTRIAFGLEGGIVRILASDTGQTLLVIHLPLIDNQHSWASNITFSPDGTRVAVGSKVTSLIIYDADNGRLLDGPFPAFTARTPSVEFSPDSTRIVYSTGFDLVIKDVQSGEEILVLVLNQEQMDMITSVGFSPDGSRVVSGSRDSSICIWDAQTGQLLLGPFKWHAESVKSARLSSDGMRVVSGSNDKTIRVTDIQPVPIVRILDPQIHSPTVLTNSF</sequence>
<feature type="repeat" description="WD" evidence="3">
    <location>
        <begin position="1288"/>
        <end position="1329"/>
    </location>
</feature>
<feature type="repeat" description="WD" evidence="3">
    <location>
        <begin position="1028"/>
        <end position="1053"/>
    </location>
</feature>
<dbReference type="InterPro" id="IPR056884">
    <property type="entry name" value="NPHP3-like_N"/>
</dbReference>
<evidence type="ECO:0000259" key="4">
    <source>
        <dbReference type="Pfam" id="PF24883"/>
    </source>
</evidence>
<dbReference type="InterPro" id="IPR020472">
    <property type="entry name" value="WD40_PAC1"/>
</dbReference>
<dbReference type="PROSITE" id="PS50294">
    <property type="entry name" value="WD_REPEATS_REGION"/>
    <property type="match status" value="6"/>
</dbReference>
<dbReference type="SUPFAM" id="SSF50998">
    <property type="entry name" value="Quinoprotein alcohol dehydrogenase-like"/>
    <property type="match status" value="1"/>
</dbReference>